<dbReference type="Gene3D" id="3.40.50.12280">
    <property type="match status" value="1"/>
</dbReference>
<dbReference type="SUPFAM" id="SSF56770">
    <property type="entry name" value="HydA/Nqo6-like"/>
    <property type="match status" value="1"/>
</dbReference>
<sequence>MWKWVWEGLKTGIVTTAYPAQVETAFGVSPGFPAGLPRISATSQEAEEVVSCCPSGALKRQDRQVSFQKQQCIHCYRCLRQLTPPLEWESLGNYEWAVYLRPATEGGEKFGRSFRRSLHLRVVDAGACGACLSEIEQLNKPYYNMHRLGFFLTPTPRDADVLLVAGPVTDHMRLPLLKAYEAMPTPKGVIALGACAIFGGIFGAGFASLGGVSNLIPVDILVPGCPPPPLAILHALLALVGRAQAETCSAADASQGVDSHV</sequence>
<comment type="caution">
    <text evidence="8">The sequence shown here is derived from an EMBL/GenBank/DDBJ whole genome shotgun (WGS) entry which is preliminary data.</text>
</comment>
<evidence type="ECO:0000256" key="6">
    <source>
        <dbReference type="ARBA" id="ARBA00023014"/>
    </source>
</evidence>
<feature type="domain" description="NADH:ubiquinone oxidoreductase-like 20kDa subunit" evidence="7">
    <location>
        <begin position="128"/>
        <end position="239"/>
    </location>
</feature>
<keyword evidence="3" id="KW-0004">4Fe-4S</keyword>
<dbReference type="GO" id="GO:0046872">
    <property type="term" value="F:metal ion binding"/>
    <property type="evidence" value="ECO:0007669"/>
    <property type="project" value="UniProtKB-KW"/>
</dbReference>
<name>A0A7C3Z0F3_9BACT</name>
<accession>A0A7C3Z0F3</accession>
<dbReference type="InterPro" id="IPR052375">
    <property type="entry name" value="Complex_I_20kDa-like"/>
</dbReference>
<keyword evidence="4" id="KW-0479">Metal-binding</keyword>
<dbReference type="AlphaFoldDB" id="A0A7C3Z0F3"/>
<comment type="cofactor">
    <cofactor evidence="1">
        <name>[4Fe-4S] cluster</name>
        <dbReference type="ChEBI" id="CHEBI:49883"/>
    </cofactor>
</comment>
<dbReference type="PANTHER" id="PTHR42989">
    <property type="entry name" value="HYDROGENASE-4 COMPONENT I"/>
    <property type="match status" value="1"/>
</dbReference>
<dbReference type="Gene3D" id="3.30.70.20">
    <property type="match status" value="1"/>
</dbReference>
<proteinExistence type="inferred from homology"/>
<dbReference type="SUPFAM" id="SSF54862">
    <property type="entry name" value="4Fe-4S ferredoxins"/>
    <property type="match status" value="1"/>
</dbReference>
<evidence type="ECO:0000259" key="7">
    <source>
        <dbReference type="Pfam" id="PF01058"/>
    </source>
</evidence>
<evidence type="ECO:0000313" key="8">
    <source>
        <dbReference type="EMBL" id="HGF33667.1"/>
    </source>
</evidence>
<evidence type="ECO:0000256" key="5">
    <source>
        <dbReference type="ARBA" id="ARBA00023004"/>
    </source>
</evidence>
<keyword evidence="5" id="KW-0408">Iron</keyword>
<evidence type="ECO:0000256" key="3">
    <source>
        <dbReference type="ARBA" id="ARBA00022485"/>
    </source>
</evidence>
<dbReference type="Pfam" id="PF01058">
    <property type="entry name" value="Oxidored_q6"/>
    <property type="match status" value="1"/>
</dbReference>
<dbReference type="GO" id="GO:0051539">
    <property type="term" value="F:4 iron, 4 sulfur cluster binding"/>
    <property type="evidence" value="ECO:0007669"/>
    <property type="project" value="UniProtKB-KW"/>
</dbReference>
<gene>
    <name evidence="8" type="ORF">ENW96_04655</name>
</gene>
<organism evidence="8">
    <name type="scientific">Desulfobacca acetoxidans</name>
    <dbReference type="NCBI Taxonomy" id="60893"/>
    <lineage>
        <taxon>Bacteria</taxon>
        <taxon>Pseudomonadati</taxon>
        <taxon>Thermodesulfobacteriota</taxon>
        <taxon>Desulfobaccia</taxon>
        <taxon>Desulfobaccales</taxon>
        <taxon>Desulfobaccaceae</taxon>
        <taxon>Desulfobacca</taxon>
    </lineage>
</organism>
<reference evidence="8" key="1">
    <citation type="journal article" date="2020" name="mSystems">
        <title>Genome- and Community-Level Interaction Insights into Carbon Utilization and Element Cycling Functions of Hydrothermarchaeota in Hydrothermal Sediment.</title>
        <authorList>
            <person name="Zhou Z."/>
            <person name="Liu Y."/>
            <person name="Xu W."/>
            <person name="Pan J."/>
            <person name="Luo Z.H."/>
            <person name="Li M."/>
        </authorList>
    </citation>
    <scope>NUCLEOTIDE SEQUENCE [LARGE SCALE GENOMIC DNA]</scope>
    <source>
        <strain evidence="8">SpSt-897</strain>
    </source>
</reference>
<keyword evidence="8" id="KW-0830">Ubiquinone</keyword>
<keyword evidence="6" id="KW-0411">Iron-sulfur</keyword>
<evidence type="ECO:0000256" key="4">
    <source>
        <dbReference type="ARBA" id="ARBA00022723"/>
    </source>
</evidence>
<evidence type="ECO:0000256" key="1">
    <source>
        <dbReference type="ARBA" id="ARBA00001966"/>
    </source>
</evidence>
<dbReference type="PANTHER" id="PTHR42989:SF1">
    <property type="entry name" value="FORMATE HYDROGENLYASE SUBUNIT 7-RELATED"/>
    <property type="match status" value="1"/>
</dbReference>
<dbReference type="EMBL" id="DTMF01000125">
    <property type="protein sequence ID" value="HGF33667.1"/>
    <property type="molecule type" value="Genomic_DNA"/>
</dbReference>
<dbReference type="InterPro" id="IPR006137">
    <property type="entry name" value="NADH_UbQ_OxRdtase-like_20kDa"/>
</dbReference>
<protein>
    <submittedName>
        <fullName evidence="8">NADH:ubiquinone oxidoreductase</fullName>
    </submittedName>
</protein>
<comment type="similarity">
    <text evidence="2">Belongs to the complex I 20 kDa subunit family.</text>
</comment>
<evidence type="ECO:0000256" key="2">
    <source>
        <dbReference type="ARBA" id="ARBA00009173"/>
    </source>
</evidence>